<keyword evidence="3" id="KW-1185">Reference proteome</keyword>
<organism evidence="2 3">
    <name type="scientific">Salegentibacter salegens</name>
    <dbReference type="NCBI Taxonomy" id="143223"/>
    <lineage>
        <taxon>Bacteria</taxon>
        <taxon>Pseudomonadati</taxon>
        <taxon>Bacteroidota</taxon>
        <taxon>Flavobacteriia</taxon>
        <taxon>Flavobacteriales</taxon>
        <taxon>Flavobacteriaceae</taxon>
        <taxon>Salegentibacter</taxon>
    </lineage>
</organism>
<evidence type="ECO:0000313" key="2">
    <source>
        <dbReference type="EMBL" id="SHM32278.1"/>
    </source>
</evidence>
<protein>
    <recommendedName>
        <fullName evidence="4">Ig-like domain-containing protein</fullName>
    </recommendedName>
</protein>
<proteinExistence type="predicted"/>
<dbReference type="RefSeq" id="WP_079733656.1">
    <property type="nucleotide sequence ID" value="NZ_PVNF01000017.1"/>
</dbReference>
<evidence type="ECO:0000313" key="3">
    <source>
        <dbReference type="Proteomes" id="UP000190235"/>
    </source>
</evidence>
<accession>A0A1M7HV30</accession>
<sequence>MQNFTFGRKGTNWFLFAFVLLIGTLPSFGQNDCPDPGNLSFSQTQTFCFTQTVAELDTDGYPVYQTDDNENDTQPIPEDEYLVDGETYYVGGESGQCERITITVVVESELLPQNTITNDRSSGFTFSNCTPTNFDEGDLSDLFVVDDENNYRIAVYTTEEGSDEFTGELVAGNSYYIAQVPISTIEPGNCPSQRVAFGYDPNQIEAPDTETSQTLCEGSTVADLEAEGTYNNTQAIRWYRSRNATSPLAAGTELISGQVYYVGQVVNDAERITPPCETPTADRAEVVVELTPTDLTEETQRFCESIGEGNNFRGPEVQDLSPAGEWFADETSTEPLDPNTELVDEEDYFNRDGDNECSQLRVTADFFSTPNAGSTTQTSFCENGEPENLVDRINDSQLGAPDQTGSFSPTLENNIFDPSEYEPGNYNFTYIVESFA</sequence>
<feature type="compositionally biased region" description="Polar residues" evidence="1">
    <location>
        <begin position="403"/>
        <end position="413"/>
    </location>
</feature>
<dbReference type="STRING" id="143223.SAMN05878281_0289"/>
<dbReference type="Proteomes" id="UP000190235">
    <property type="component" value="Chromosome I"/>
</dbReference>
<dbReference type="EMBL" id="LT670848">
    <property type="protein sequence ID" value="SHM32278.1"/>
    <property type="molecule type" value="Genomic_DNA"/>
</dbReference>
<reference evidence="3" key="1">
    <citation type="submission" date="2016-11" db="EMBL/GenBank/DDBJ databases">
        <authorList>
            <person name="Varghese N."/>
            <person name="Submissions S."/>
        </authorList>
    </citation>
    <scope>NUCLEOTIDE SEQUENCE [LARGE SCALE GENOMIC DNA]</scope>
    <source>
        <strain evidence="3">ACAM 48</strain>
    </source>
</reference>
<evidence type="ECO:0000256" key="1">
    <source>
        <dbReference type="SAM" id="MobiDB-lite"/>
    </source>
</evidence>
<feature type="region of interest" description="Disordered" evidence="1">
    <location>
        <begin position="395"/>
        <end position="418"/>
    </location>
</feature>
<dbReference type="AlphaFoldDB" id="A0A1M7HV30"/>
<gene>
    <name evidence="2" type="ORF">SAMN05878281_0289</name>
</gene>
<name>A0A1M7HV30_9FLAO</name>
<evidence type="ECO:0008006" key="4">
    <source>
        <dbReference type="Google" id="ProtNLM"/>
    </source>
</evidence>